<accession>A0A9X2MN24</accession>
<dbReference type="GO" id="GO:0005737">
    <property type="term" value="C:cytoplasm"/>
    <property type="evidence" value="ECO:0007669"/>
    <property type="project" value="UniProtKB-SubCell"/>
</dbReference>
<keyword evidence="15" id="KW-1185">Reference proteome</keyword>
<evidence type="ECO:0000256" key="11">
    <source>
        <dbReference type="ARBA" id="ARBA00047527"/>
    </source>
</evidence>
<dbReference type="GO" id="GO:0071555">
    <property type="term" value="P:cell wall organization"/>
    <property type="evidence" value="ECO:0007669"/>
    <property type="project" value="UniProtKB-KW"/>
</dbReference>
<dbReference type="EC" id="2.5.1.7" evidence="12"/>
<evidence type="ECO:0000256" key="1">
    <source>
        <dbReference type="ARBA" id="ARBA00004496"/>
    </source>
</evidence>
<keyword evidence="12" id="KW-0670">Pyruvate</keyword>
<keyword evidence="3 12" id="KW-0963">Cytoplasm</keyword>
<dbReference type="PANTHER" id="PTHR43783:SF1">
    <property type="entry name" value="UDP-N-ACETYLGLUCOSAMINE 1-CARBOXYVINYLTRANSFERASE"/>
    <property type="match status" value="1"/>
</dbReference>
<comment type="pathway">
    <text evidence="2 12">Cell wall biogenesis; peptidoglycan biosynthesis.</text>
</comment>
<dbReference type="CDD" id="cd01555">
    <property type="entry name" value="UdpNAET"/>
    <property type="match status" value="1"/>
</dbReference>
<dbReference type="Proteomes" id="UP001141950">
    <property type="component" value="Unassembled WGS sequence"/>
</dbReference>
<dbReference type="InterPro" id="IPR005750">
    <property type="entry name" value="UDP_GlcNAc_COvinyl_MurA"/>
</dbReference>
<keyword evidence="9 12" id="KW-0961">Cell wall biogenesis/degradation</keyword>
<dbReference type="InterPro" id="IPR050068">
    <property type="entry name" value="MurA_subfamily"/>
</dbReference>
<evidence type="ECO:0000256" key="9">
    <source>
        <dbReference type="ARBA" id="ARBA00023316"/>
    </source>
</evidence>
<dbReference type="HAMAP" id="MF_00111">
    <property type="entry name" value="MurA"/>
    <property type="match status" value="1"/>
</dbReference>
<comment type="function">
    <text evidence="12">Cell wall formation. Adds enolpyruvyl to UDP-N-acetylglucosamine.</text>
</comment>
<dbReference type="AlphaFoldDB" id="A0A9X2MN24"/>
<dbReference type="RefSeq" id="WP_257444216.1">
    <property type="nucleotide sequence ID" value="NZ_JANIPJ010000004.1"/>
</dbReference>
<feature type="domain" description="Enolpyruvate transferase" evidence="13">
    <location>
        <begin position="7"/>
        <end position="404"/>
    </location>
</feature>
<comment type="subcellular location">
    <subcellularLocation>
        <location evidence="1 12">Cytoplasm</location>
    </subcellularLocation>
</comment>
<feature type="modified residue" description="2-(S-cysteinyl)pyruvic acid O-phosphothioketal" evidence="12">
    <location>
        <position position="116"/>
    </location>
</feature>
<dbReference type="EMBL" id="JANIPJ010000004">
    <property type="protein sequence ID" value="MCR2803696.1"/>
    <property type="molecule type" value="Genomic_DNA"/>
</dbReference>
<comment type="catalytic activity">
    <reaction evidence="11 12">
        <text>phosphoenolpyruvate + UDP-N-acetyl-alpha-D-glucosamine = UDP-N-acetyl-3-O-(1-carboxyvinyl)-alpha-D-glucosamine + phosphate</text>
        <dbReference type="Rhea" id="RHEA:18681"/>
        <dbReference type="ChEBI" id="CHEBI:43474"/>
        <dbReference type="ChEBI" id="CHEBI:57705"/>
        <dbReference type="ChEBI" id="CHEBI:58702"/>
        <dbReference type="ChEBI" id="CHEBI:68483"/>
        <dbReference type="EC" id="2.5.1.7"/>
    </reaction>
</comment>
<evidence type="ECO:0000256" key="3">
    <source>
        <dbReference type="ARBA" id="ARBA00022490"/>
    </source>
</evidence>
<dbReference type="GO" id="GO:0008760">
    <property type="term" value="F:UDP-N-acetylglucosamine 1-carboxyvinyltransferase activity"/>
    <property type="evidence" value="ECO:0007669"/>
    <property type="project" value="UniProtKB-UniRule"/>
</dbReference>
<evidence type="ECO:0000313" key="15">
    <source>
        <dbReference type="Proteomes" id="UP001141950"/>
    </source>
</evidence>
<keyword evidence="4 12" id="KW-0132">Cell division</keyword>
<dbReference type="SUPFAM" id="SSF55205">
    <property type="entry name" value="EPT/RTPC-like"/>
    <property type="match status" value="1"/>
</dbReference>
<evidence type="ECO:0000256" key="10">
    <source>
        <dbReference type="ARBA" id="ARBA00038367"/>
    </source>
</evidence>
<name>A0A9X2MN24_9BACL</name>
<comment type="caution">
    <text evidence="12">Lacks conserved residue(s) required for the propagation of feature annotation.</text>
</comment>
<dbReference type="InterPro" id="IPR001986">
    <property type="entry name" value="Enolpyruvate_Tfrase_dom"/>
</dbReference>
<dbReference type="InterPro" id="IPR013792">
    <property type="entry name" value="RNA3'P_cycl/enolpyr_Trfase_a/b"/>
</dbReference>
<proteinExistence type="inferred from homology"/>
<keyword evidence="5 12" id="KW-0808">Transferase</keyword>
<dbReference type="NCBIfam" id="NF006873">
    <property type="entry name" value="PRK09369.1"/>
    <property type="match status" value="1"/>
</dbReference>
<evidence type="ECO:0000256" key="8">
    <source>
        <dbReference type="ARBA" id="ARBA00023306"/>
    </source>
</evidence>
<evidence type="ECO:0000256" key="5">
    <source>
        <dbReference type="ARBA" id="ARBA00022679"/>
    </source>
</evidence>
<dbReference type="NCBIfam" id="TIGR01072">
    <property type="entry name" value="murA"/>
    <property type="match status" value="1"/>
</dbReference>
<evidence type="ECO:0000256" key="6">
    <source>
        <dbReference type="ARBA" id="ARBA00022960"/>
    </source>
</evidence>
<feature type="binding site" evidence="12">
    <location>
        <position position="305"/>
    </location>
    <ligand>
        <name>UDP-N-acetyl-alpha-D-glucosamine</name>
        <dbReference type="ChEBI" id="CHEBI:57705"/>
    </ligand>
</feature>
<dbReference type="PANTHER" id="PTHR43783">
    <property type="entry name" value="UDP-N-ACETYLGLUCOSAMINE 1-CARBOXYVINYLTRANSFERASE"/>
    <property type="match status" value="1"/>
</dbReference>
<dbReference type="GO" id="GO:0019277">
    <property type="term" value="P:UDP-N-acetylgalactosamine biosynthetic process"/>
    <property type="evidence" value="ECO:0007669"/>
    <property type="project" value="InterPro"/>
</dbReference>
<keyword evidence="6 12" id="KW-0133">Cell shape</keyword>
<dbReference type="GO" id="GO:0051301">
    <property type="term" value="P:cell division"/>
    <property type="evidence" value="ECO:0007669"/>
    <property type="project" value="UniProtKB-KW"/>
</dbReference>
<evidence type="ECO:0000256" key="4">
    <source>
        <dbReference type="ARBA" id="ARBA00022618"/>
    </source>
</evidence>
<dbReference type="GO" id="GO:0009252">
    <property type="term" value="P:peptidoglycan biosynthetic process"/>
    <property type="evidence" value="ECO:0007669"/>
    <property type="project" value="UniProtKB-UniRule"/>
</dbReference>
<keyword evidence="8 12" id="KW-0131">Cell cycle</keyword>
<evidence type="ECO:0000256" key="12">
    <source>
        <dbReference type="HAMAP-Rule" id="MF_00111"/>
    </source>
</evidence>
<evidence type="ECO:0000313" key="14">
    <source>
        <dbReference type="EMBL" id="MCR2803696.1"/>
    </source>
</evidence>
<feature type="binding site" evidence="12">
    <location>
        <position position="327"/>
    </location>
    <ligand>
        <name>UDP-N-acetyl-alpha-D-glucosamine</name>
        <dbReference type="ChEBI" id="CHEBI:57705"/>
    </ligand>
</feature>
<dbReference type="Pfam" id="PF00275">
    <property type="entry name" value="EPSP_synthase"/>
    <property type="match status" value="1"/>
</dbReference>
<feature type="binding site" evidence="12">
    <location>
        <begin position="22"/>
        <end position="23"/>
    </location>
    <ligand>
        <name>phosphoenolpyruvate</name>
        <dbReference type="ChEBI" id="CHEBI:58702"/>
    </ligand>
</feature>
<dbReference type="FunFam" id="3.65.10.10:FF:000001">
    <property type="entry name" value="UDP-N-acetylglucosamine 1-carboxyvinyltransferase"/>
    <property type="match status" value="1"/>
</dbReference>
<feature type="binding site" evidence="12">
    <location>
        <position position="92"/>
    </location>
    <ligand>
        <name>UDP-N-acetyl-alpha-D-glucosamine</name>
        <dbReference type="ChEBI" id="CHEBI:57705"/>
    </ligand>
</feature>
<protein>
    <recommendedName>
        <fullName evidence="12">UDP-N-acetylglucosamine 1-carboxyvinyltransferase</fullName>
        <ecNumber evidence="12">2.5.1.7</ecNumber>
    </recommendedName>
    <alternativeName>
        <fullName evidence="12">Enoylpyruvate transferase</fullName>
    </alternativeName>
    <alternativeName>
        <fullName evidence="12">UDP-N-acetylglucosamine enolpyruvyl transferase</fullName>
        <shortName evidence="12">EPT</shortName>
    </alternativeName>
</protein>
<evidence type="ECO:0000259" key="13">
    <source>
        <dbReference type="Pfam" id="PF00275"/>
    </source>
</evidence>
<dbReference type="InterPro" id="IPR036968">
    <property type="entry name" value="Enolpyruvate_Tfrase_sf"/>
</dbReference>
<feature type="active site" description="Proton donor" evidence="12">
    <location>
        <position position="116"/>
    </location>
</feature>
<dbReference type="Gene3D" id="3.65.10.10">
    <property type="entry name" value="Enolpyruvate transferase domain"/>
    <property type="match status" value="2"/>
</dbReference>
<comment type="similarity">
    <text evidence="10 12">Belongs to the EPSP synthase family. MurA subfamily.</text>
</comment>
<evidence type="ECO:0000256" key="7">
    <source>
        <dbReference type="ARBA" id="ARBA00022984"/>
    </source>
</evidence>
<organism evidence="14 15">
    <name type="scientific">Paenibacillus soyae</name>
    <dbReference type="NCBI Taxonomy" id="2969249"/>
    <lineage>
        <taxon>Bacteria</taxon>
        <taxon>Bacillati</taxon>
        <taxon>Bacillota</taxon>
        <taxon>Bacilli</taxon>
        <taxon>Bacillales</taxon>
        <taxon>Paenibacillaceae</taxon>
        <taxon>Paenibacillus</taxon>
    </lineage>
</organism>
<comment type="caution">
    <text evidence="14">The sequence shown here is derived from an EMBL/GenBank/DDBJ whole genome shotgun (WGS) entry which is preliminary data.</text>
</comment>
<dbReference type="GO" id="GO:0008360">
    <property type="term" value="P:regulation of cell shape"/>
    <property type="evidence" value="ECO:0007669"/>
    <property type="project" value="UniProtKB-KW"/>
</dbReference>
<evidence type="ECO:0000256" key="2">
    <source>
        <dbReference type="ARBA" id="ARBA00004752"/>
    </source>
</evidence>
<reference evidence="14" key="1">
    <citation type="submission" date="2022-08" db="EMBL/GenBank/DDBJ databases">
        <title>The genomic sequence of strain Paenibacillus sp. SCIV0701.</title>
        <authorList>
            <person name="Zhao H."/>
        </authorList>
    </citation>
    <scope>NUCLEOTIDE SEQUENCE</scope>
    <source>
        <strain evidence="14">SCIV0701</strain>
    </source>
</reference>
<sequence length="425" mass="45343">MDKLVIEGGKPLSGTIVIQGAKNAALPILAASLLAEGTTTIDSVPHLLDIDVMLNILRELGCRAEHTGDTVVLDTTSAHTSHVPETLMKQMRSSIFLMGPLLARFGEVQVYQPGGCAIGERKIDLHLQGLQALGAEIEEAHNRIVCRASKLVGADIHLSFPSVGATENIMMAAVLAEGRTTISNAAREPEIQDLQRFLNAMGAKIMGAGTDTITIDGVGELSPCRYKVIPDRIVAGTVMVAAAATRGQVTLQETQPAHLSSLIHVLRRAGVQIVVDGDIIKVGSSARPKAVERIVTSPYPAFPTDLQSQIMVLLALADGVSILKETIFEGRLKHVDELSRMGADIRVDLNAAFIRGVPRLYGATVEATDLRAGAALVIAGLAAQGRTVVEQVHHIDRGYDRIETMLSRLGARITRTSPVPNMPNN</sequence>
<gene>
    <name evidence="12 14" type="primary">murA</name>
    <name evidence="14" type="ORF">NQZ67_07345</name>
</gene>
<keyword evidence="7 12" id="KW-0573">Peptidoglycan synthesis</keyword>